<protein>
    <recommendedName>
        <fullName evidence="1">Insertion element IS150 protein InsJ-like helix-turn-helix domain-containing protein</fullName>
    </recommendedName>
</protein>
<dbReference type="GO" id="GO:0043565">
    <property type="term" value="F:sequence-specific DNA binding"/>
    <property type="evidence" value="ECO:0007669"/>
    <property type="project" value="InterPro"/>
</dbReference>
<feature type="domain" description="Insertion element IS150 protein InsJ-like helix-turn-helix" evidence="1">
    <location>
        <begin position="5"/>
        <end position="41"/>
    </location>
</feature>
<evidence type="ECO:0000313" key="2">
    <source>
        <dbReference type="EMBL" id="AZS70352.1"/>
    </source>
</evidence>
<name>A0A3Q9K7J3_9ACTN</name>
<accession>A0A3Q9K7J3</accession>
<dbReference type="Proteomes" id="UP000275579">
    <property type="component" value="Chromosome"/>
</dbReference>
<dbReference type="AlphaFoldDB" id="A0A3Q9K7J3"/>
<dbReference type="InterPro" id="IPR055247">
    <property type="entry name" value="InsJ-like_HTH"/>
</dbReference>
<dbReference type="EMBL" id="CP029042">
    <property type="protein sequence ID" value="AZS70352.1"/>
    <property type="molecule type" value="Genomic_DNA"/>
</dbReference>
<dbReference type="SUPFAM" id="SSF48295">
    <property type="entry name" value="TrpR-like"/>
    <property type="match status" value="1"/>
</dbReference>
<sequence length="55" mass="5604">MPADQKVAIVLAVLSGDTIAAEAARAAGVSDQTISSWKRRFIGSPFVNGAPTCTG</sequence>
<gene>
    <name evidence="2" type="ORF">DDE74_04845</name>
</gene>
<dbReference type="Gene3D" id="1.10.10.10">
    <property type="entry name" value="Winged helix-like DNA-binding domain superfamily/Winged helix DNA-binding domain"/>
    <property type="match status" value="1"/>
</dbReference>
<proteinExistence type="predicted"/>
<reference evidence="2 3" key="1">
    <citation type="submission" date="2018-04" db="EMBL/GenBank/DDBJ databases">
        <title>Complete genome sequences of Streptomyces lydicus strain WYEC and characterization of antagonistic properties of biological control agents.</title>
        <authorList>
            <person name="Mariita R.M."/>
            <person name="Sello J.K."/>
        </authorList>
    </citation>
    <scope>NUCLEOTIDE SEQUENCE [LARGE SCALE GENOMIC DNA]</scope>
    <source>
        <strain evidence="2 3">WYEC 108</strain>
    </source>
</reference>
<dbReference type="InterPro" id="IPR010921">
    <property type="entry name" value="Trp_repressor/repl_initiator"/>
</dbReference>
<dbReference type="Pfam" id="PF13518">
    <property type="entry name" value="HTH_28"/>
    <property type="match status" value="1"/>
</dbReference>
<dbReference type="InterPro" id="IPR036388">
    <property type="entry name" value="WH-like_DNA-bd_sf"/>
</dbReference>
<organism evidence="2 3">
    <name type="scientific">Streptomyces lydicus</name>
    <dbReference type="NCBI Taxonomy" id="47763"/>
    <lineage>
        <taxon>Bacteria</taxon>
        <taxon>Bacillati</taxon>
        <taxon>Actinomycetota</taxon>
        <taxon>Actinomycetes</taxon>
        <taxon>Kitasatosporales</taxon>
        <taxon>Streptomycetaceae</taxon>
        <taxon>Streptomyces</taxon>
    </lineage>
</organism>
<evidence type="ECO:0000259" key="1">
    <source>
        <dbReference type="Pfam" id="PF13518"/>
    </source>
</evidence>
<evidence type="ECO:0000313" key="3">
    <source>
        <dbReference type="Proteomes" id="UP000275579"/>
    </source>
</evidence>